<evidence type="ECO:0000313" key="2">
    <source>
        <dbReference type="Proteomes" id="UP001304467"/>
    </source>
</evidence>
<protein>
    <submittedName>
        <fullName evidence="1">Uncharacterized protein</fullName>
    </submittedName>
</protein>
<name>A0ABU5WED3_9BURK</name>
<accession>A0ABU5WED3</accession>
<dbReference type="RefSeq" id="WP_323618887.1">
    <property type="nucleotide sequence ID" value="NZ_JAWRLE010000001.1"/>
</dbReference>
<sequence>MNRESAGRIEKENARHFRARQFRLIYRNRVHGRIHDLHMKRASSCRMPVHADVSGAAPAAAFRHFKKFEPSILII</sequence>
<dbReference type="Proteomes" id="UP001304467">
    <property type="component" value="Unassembled WGS sequence"/>
</dbReference>
<reference evidence="1 2" key="1">
    <citation type="journal article" date="2023" name="Front. Microbiol.">
        <title>Genomic analyses of Burkholderia respiratory isolates indicates two evolutionarily distinct B. anthina clades.</title>
        <authorList>
            <person name="Pham A."/>
            <person name="Volmer J.G."/>
            <person name="Chambers D.C."/>
            <person name="Smith D.J."/>
            <person name="Reid D.W."/>
            <person name="Burr L."/>
            <person name="Wells T.J."/>
        </authorList>
    </citation>
    <scope>NUCLEOTIDE SEQUENCE [LARGE SCALE GENOMIC DNA]</scope>
    <source>
        <strain evidence="1 2">BCCIQ07A</strain>
    </source>
</reference>
<gene>
    <name evidence="1" type="ORF">SB593_00550</name>
</gene>
<comment type="caution">
    <text evidence="1">The sequence shown here is derived from an EMBL/GenBank/DDBJ whole genome shotgun (WGS) entry which is preliminary data.</text>
</comment>
<organism evidence="1 2">
    <name type="scientific">Burkholderia anthinoferrum</name>
    <dbReference type="NCBI Taxonomy" id="3090833"/>
    <lineage>
        <taxon>Bacteria</taxon>
        <taxon>Pseudomonadati</taxon>
        <taxon>Pseudomonadota</taxon>
        <taxon>Betaproteobacteria</taxon>
        <taxon>Burkholderiales</taxon>
        <taxon>Burkholderiaceae</taxon>
        <taxon>Burkholderia</taxon>
    </lineage>
</organism>
<dbReference type="EMBL" id="JAWRLE010000001">
    <property type="protein sequence ID" value="MEB2577447.1"/>
    <property type="molecule type" value="Genomic_DNA"/>
</dbReference>
<keyword evidence="2" id="KW-1185">Reference proteome</keyword>
<proteinExistence type="predicted"/>
<evidence type="ECO:0000313" key="1">
    <source>
        <dbReference type="EMBL" id="MEB2577447.1"/>
    </source>
</evidence>